<dbReference type="EMBL" id="VIEB01000260">
    <property type="protein sequence ID" value="TQD97992.1"/>
    <property type="molecule type" value="Genomic_DNA"/>
</dbReference>
<keyword evidence="3" id="KW-1185">Reference proteome</keyword>
<proteinExistence type="predicted"/>
<gene>
    <name evidence="2" type="ORF">C1H46_016356</name>
</gene>
<evidence type="ECO:0000313" key="3">
    <source>
        <dbReference type="Proteomes" id="UP000315295"/>
    </source>
</evidence>
<sequence>MKATLGEKMGRGKSKTERSGILQSYWLLKWWFLALAFSLFHFSIHFPINQTGHKILPTKGKLQQQRIYTQNNMNYET</sequence>
<keyword evidence="1" id="KW-1133">Transmembrane helix</keyword>
<evidence type="ECO:0000256" key="1">
    <source>
        <dbReference type="SAM" id="Phobius"/>
    </source>
</evidence>
<dbReference type="AlphaFoldDB" id="A0A540MIJ8"/>
<keyword evidence="1" id="KW-0812">Transmembrane</keyword>
<evidence type="ECO:0000313" key="2">
    <source>
        <dbReference type="EMBL" id="TQD97992.1"/>
    </source>
</evidence>
<reference evidence="2 3" key="1">
    <citation type="journal article" date="2019" name="G3 (Bethesda)">
        <title>Sequencing of a Wild Apple (Malus baccata) Genome Unravels the Differences Between Cultivated and Wild Apple Species Regarding Disease Resistance and Cold Tolerance.</title>
        <authorList>
            <person name="Chen X."/>
        </authorList>
    </citation>
    <scope>NUCLEOTIDE SEQUENCE [LARGE SCALE GENOMIC DNA]</scope>
    <source>
        <strain evidence="3">cv. Shandingzi</strain>
        <tissue evidence="2">Leaves</tissue>
    </source>
</reference>
<keyword evidence="1" id="KW-0472">Membrane</keyword>
<dbReference type="Proteomes" id="UP000315295">
    <property type="component" value="Unassembled WGS sequence"/>
</dbReference>
<feature type="transmembrane region" description="Helical" evidence="1">
    <location>
        <begin position="21"/>
        <end position="44"/>
    </location>
</feature>
<accession>A0A540MIJ8</accession>
<comment type="caution">
    <text evidence="2">The sequence shown here is derived from an EMBL/GenBank/DDBJ whole genome shotgun (WGS) entry which is preliminary data.</text>
</comment>
<organism evidence="2 3">
    <name type="scientific">Malus baccata</name>
    <name type="common">Siberian crab apple</name>
    <name type="synonym">Pyrus baccata</name>
    <dbReference type="NCBI Taxonomy" id="106549"/>
    <lineage>
        <taxon>Eukaryota</taxon>
        <taxon>Viridiplantae</taxon>
        <taxon>Streptophyta</taxon>
        <taxon>Embryophyta</taxon>
        <taxon>Tracheophyta</taxon>
        <taxon>Spermatophyta</taxon>
        <taxon>Magnoliopsida</taxon>
        <taxon>eudicotyledons</taxon>
        <taxon>Gunneridae</taxon>
        <taxon>Pentapetalae</taxon>
        <taxon>rosids</taxon>
        <taxon>fabids</taxon>
        <taxon>Rosales</taxon>
        <taxon>Rosaceae</taxon>
        <taxon>Amygdaloideae</taxon>
        <taxon>Maleae</taxon>
        <taxon>Malus</taxon>
    </lineage>
</organism>
<name>A0A540MIJ8_MALBA</name>
<protein>
    <submittedName>
        <fullName evidence="2">Uncharacterized protein</fullName>
    </submittedName>
</protein>